<reference evidence="11" key="1">
    <citation type="submission" date="2019-07" db="EMBL/GenBank/DDBJ databases">
        <title>Annotation for the trematode Paragonimus miyazaki's.</title>
        <authorList>
            <person name="Choi Y.-J."/>
        </authorList>
    </citation>
    <scope>NUCLEOTIDE SEQUENCE</scope>
    <source>
        <strain evidence="11">Japan</strain>
    </source>
</reference>
<feature type="transmembrane region" description="Helical" evidence="9">
    <location>
        <begin position="287"/>
        <end position="309"/>
    </location>
</feature>
<accession>A0A8S9Z2R0</accession>
<feature type="transmembrane region" description="Helical" evidence="9">
    <location>
        <begin position="185"/>
        <end position="204"/>
    </location>
</feature>
<feature type="transmembrane region" description="Helical" evidence="9">
    <location>
        <begin position="127"/>
        <end position="152"/>
    </location>
</feature>
<dbReference type="PANTHER" id="PTHR45695">
    <property type="entry name" value="LEUCOKININ RECEPTOR-RELATED"/>
    <property type="match status" value="1"/>
</dbReference>
<evidence type="ECO:0000256" key="1">
    <source>
        <dbReference type="ARBA" id="ARBA00004141"/>
    </source>
</evidence>
<dbReference type="AlphaFoldDB" id="A0A8S9Z2R0"/>
<evidence type="ECO:0000256" key="9">
    <source>
        <dbReference type="SAM" id="Phobius"/>
    </source>
</evidence>
<dbReference type="GO" id="GO:0004930">
    <property type="term" value="F:G protein-coupled receptor activity"/>
    <property type="evidence" value="ECO:0007669"/>
    <property type="project" value="UniProtKB-KW"/>
</dbReference>
<feature type="transmembrane region" description="Helical" evidence="9">
    <location>
        <begin position="325"/>
        <end position="348"/>
    </location>
</feature>
<evidence type="ECO:0000256" key="8">
    <source>
        <dbReference type="SAM" id="MobiDB-lite"/>
    </source>
</evidence>
<protein>
    <recommendedName>
        <fullName evidence="10">G-protein coupled receptors family 1 profile domain-containing protein</fullName>
    </recommendedName>
</protein>
<dbReference type="Proteomes" id="UP000822476">
    <property type="component" value="Unassembled WGS sequence"/>
</dbReference>
<evidence type="ECO:0000256" key="2">
    <source>
        <dbReference type="ARBA" id="ARBA00022692"/>
    </source>
</evidence>
<keyword evidence="12" id="KW-1185">Reference proteome</keyword>
<name>A0A8S9Z2R0_9TREM</name>
<keyword evidence="6" id="KW-0675">Receptor</keyword>
<dbReference type="SUPFAM" id="SSF81321">
    <property type="entry name" value="Family A G protein-coupled receptor-like"/>
    <property type="match status" value="1"/>
</dbReference>
<dbReference type="InterPro" id="IPR017452">
    <property type="entry name" value="GPCR_Rhodpsn_7TM"/>
</dbReference>
<feature type="transmembrane region" description="Helical" evidence="9">
    <location>
        <begin position="231"/>
        <end position="256"/>
    </location>
</feature>
<evidence type="ECO:0000256" key="5">
    <source>
        <dbReference type="ARBA" id="ARBA00023136"/>
    </source>
</evidence>
<keyword evidence="7" id="KW-0807">Transducer</keyword>
<evidence type="ECO:0000256" key="7">
    <source>
        <dbReference type="ARBA" id="ARBA00023224"/>
    </source>
</evidence>
<dbReference type="PROSITE" id="PS50262">
    <property type="entry name" value="G_PROTEIN_RECEP_F1_2"/>
    <property type="match status" value="1"/>
</dbReference>
<keyword evidence="2 9" id="KW-0812">Transmembrane</keyword>
<proteinExistence type="predicted"/>
<dbReference type="PRINTS" id="PR00237">
    <property type="entry name" value="GPCRRHODOPSN"/>
</dbReference>
<evidence type="ECO:0000259" key="10">
    <source>
        <dbReference type="PROSITE" id="PS50262"/>
    </source>
</evidence>
<evidence type="ECO:0000313" key="12">
    <source>
        <dbReference type="Proteomes" id="UP000822476"/>
    </source>
</evidence>
<keyword evidence="3 9" id="KW-1133">Transmembrane helix</keyword>
<dbReference type="InterPro" id="IPR000276">
    <property type="entry name" value="GPCR_Rhodpsn"/>
</dbReference>
<sequence length="356" mass="40034">MLLSLIGNAVTLIIFLGHPSKMRLHRTRSQRIVLTSTARLRPPRANETDDPAIPSNGPDENSSDRPSLMLSTHSPMTMSQKVYTMPIASPCPSATSPFTYYLASLAVSDLLMALFCIPFTFTQICLGYWPFSAILCPVVVYAQLVMVTASSLSNTAISLNRLCGIVRPFRTSSWHSKNPFRHTSMRLACIWLIALSGSTVQLVVTRVRPDTHANKLAMCNESWADEVHHRAIYSVVLFLTIYLIPLAIQGTTYGFIGHKLLNRTIPGEQIRTVEASRLHEKRRIIKMLAFIVLMFGICWLPSHVFFLLLDFTNLGDHLKVNDFRIIYAVCHWIAMSNSFVNPIIYLLMSQSFKVSS</sequence>
<feature type="region of interest" description="Disordered" evidence="8">
    <location>
        <begin position="35"/>
        <end position="70"/>
    </location>
</feature>
<organism evidence="11 12">
    <name type="scientific">Paragonimus skrjabini miyazakii</name>
    <dbReference type="NCBI Taxonomy" id="59628"/>
    <lineage>
        <taxon>Eukaryota</taxon>
        <taxon>Metazoa</taxon>
        <taxon>Spiralia</taxon>
        <taxon>Lophotrochozoa</taxon>
        <taxon>Platyhelminthes</taxon>
        <taxon>Trematoda</taxon>
        <taxon>Digenea</taxon>
        <taxon>Plagiorchiida</taxon>
        <taxon>Troglotremata</taxon>
        <taxon>Troglotrematidae</taxon>
        <taxon>Paragonimus</taxon>
    </lineage>
</organism>
<keyword evidence="4" id="KW-0297">G-protein coupled receptor</keyword>
<dbReference type="Gene3D" id="1.20.1070.10">
    <property type="entry name" value="Rhodopsin 7-helix transmembrane proteins"/>
    <property type="match status" value="1"/>
</dbReference>
<comment type="caution">
    <text evidence="11">The sequence shown here is derived from an EMBL/GenBank/DDBJ whole genome shotgun (WGS) entry which is preliminary data.</text>
</comment>
<gene>
    <name evidence="11" type="ORF">EG68_02867</name>
</gene>
<dbReference type="GO" id="GO:0005886">
    <property type="term" value="C:plasma membrane"/>
    <property type="evidence" value="ECO:0007669"/>
    <property type="project" value="TreeGrafter"/>
</dbReference>
<evidence type="ECO:0000313" key="11">
    <source>
        <dbReference type="EMBL" id="KAF7259860.1"/>
    </source>
</evidence>
<evidence type="ECO:0000256" key="6">
    <source>
        <dbReference type="ARBA" id="ARBA00023170"/>
    </source>
</evidence>
<dbReference type="EMBL" id="JTDE01001004">
    <property type="protein sequence ID" value="KAF7259860.1"/>
    <property type="molecule type" value="Genomic_DNA"/>
</dbReference>
<dbReference type="Pfam" id="PF00001">
    <property type="entry name" value="7tm_1"/>
    <property type="match status" value="1"/>
</dbReference>
<keyword evidence="5 9" id="KW-0472">Membrane</keyword>
<feature type="domain" description="G-protein coupled receptors family 1 profile" evidence="10">
    <location>
        <begin position="80"/>
        <end position="345"/>
    </location>
</feature>
<dbReference type="OrthoDB" id="5981855at2759"/>
<comment type="subcellular location">
    <subcellularLocation>
        <location evidence="1">Membrane</location>
        <topology evidence="1">Multi-pass membrane protein</topology>
    </subcellularLocation>
</comment>
<evidence type="ECO:0000256" key="4">
    <source>
        <dbReference type="ARBA" id="ARBA00023040"/>
    </source>
</evidence>
<dbReference type="PANTHER" id="PTHR45695:SF9">
    <property type="entry name" value="LEUCOKININ RECEPTOR"/>
    <property type="match status" value="1"/>
</dbReference>
<evidence type="ECO:0000256" key="3">
    <source>
        <dbReference type="ARBA" id="ARBA00022989"/>
    </source>
</evidence>